<evidence type="ECO:0000313" key="2">
    <source>
        <dbReference type="Proteomes" id="UP000789375"/>
    </source>
</evidence>
<dbReference type="AlphaFoldDB" id="A0A9N9EH12"/>
<organism evidence="1 2">
    <name type="scientific">Funneliformis mosseae</name>
    <name type="common">Endomycorrhizal fungus</name>
    <name type="synonym">Glomus mosseae</name>
    <dbReference type="NCBI Taxonomy" id="27381"/>
    <lineage>
        <taxon>Eukaryota</taxon>
        <taxon>Fungi</taxon>
        <taxon>Fungi incertae sedis</taxon>
        <taxon>Mucoromycota</taxon>
        <taxon>Glomeromycotina</taxon>
        <taxon>Glomeromycetes</taxon>
        <taxon>Glomerales</taxon>
        <taxon>Glomeraceae</taxon>
        <taxon>Funneliformis</taxon>
    </lineage>
</organism>
<protein>
    <submittedName>
        <fullName evidence="1">16386_t:CDS:1</fullName>
    </submittedName>
</protein>
<name>A0A9N9EH12_FUNMO</name>
<keyword evidence="2" id="KW-1185">Reference proteome</keyword>
<dbReference type="Proteomes" id="UP000789375">
    <property type="component" value="Unassembled WGS sequence"/>
</dbReference>
<reference evidence="1" key="1">
    <citation type="submission" date="2021-06" db="EMBL/GenBank/DDBJ databases">
        <authorList>
            <person name="Kallberg Y."/>
            <person name="Tangrot J."/>
            <person name="Rosling A."/>
        </authorList>
    </citation>
    <scope>NUCLEOTIDE SEQUENCE</scope>
    <source>
        <strain evidence="1">87-6 pot B 2015</strain>
    </source>
</reference>
<gene>
    <name evidence="1" type="ORF">FMOSSE_LOCUS12801</name>
</gene>
<comment type="caution">
    <text evidence="1">The sequence shown here is derived from an EMBL/GenBank/DDBJ whole genome shotgun (WGS) entry which is preliminary data.</text>
</comment>
<accession>A0A9N9EH12</accession>
<sequence length="103" mass="12323">RLAELLRFNVIRVGNNYDEISRTREYEIDNFSQEKFLHLIIIKSNVESNYKVYMDKLYGYVCRVQRDEMLKIPDNEEQLVLVILIAALMSRHIFNDPKVLNIM</sequence>
<dbReference type="EMBL" id="CAJVPP010006543">
    <property type="protein sequence ID" value="CAG8679308.1"/>
    <property type="molecule type" value="Genomic_DNA"/>
</dbReference>
<evidence type="ECO:0000313" key="1">
    <source>
        <dbReference type="EMBL" id="CAG8679308.1"/>
    </source>
</evidence>
<proteinExistence type="predicted"/>
<feature type="non-terminal residue" evidence="1">
    <location>
        <position position="103"/>
    </location>
</feature>